<evidence type="ECO:0000256" key="1">
    <source>
        <dbReference type="SAM" id="Coils"/>
    </source>
</evidence>
<evidence type="ECO:0000313" key="2">
    <source>
        <dbReference type="EMBL" id="BCT75520.1"/>
    </source>
</evidence>
<proteinExistence type="predicted"/>
<keyword evidence="3" id="KW-1185">Reference proteome</keyword>
<dbReference type="Proteomes" id="UP001319861">
    <property type="component" value="Chromosome"/>
</dbReference>
<keyword evidence="1" id="KW-0175">Coiled coil</keyword>
<protein>
    <submittedName>
        <fullName evidence="2">Uncharacterized protein</fullName>
    </submittedName>
</protein>
<dbReference type="RefSeq" id="WP_229232254.1">
    <property type="nucleotide sequence ID" value="NZ_AP024525.1"/>
</dbReference>
<dbReference type="EMBL" id="AP024525">
    <property type="protein sequence ID" value="BCT75520.1"/>
    <property type="molecule type" value="Genomic_DNA"/>
</dbReference>
<name>A0ABN6FGN8_SINCY</name>
<accession>A0ABN6FGN8</accession>
<feature type="coiled-coil region" evidence="1">
    <location>
        <begin position="59"/>
        <end position="114"/>
    </location>
</feature>
<sequence length="196" mass="20983">MATIKSAVPDSTATLKLLKPPSGVVTTATITGRGVTVAIDVHTADLHAALGIDELGCGCDEADSNLNAAIARAEKAEAERDEAQKLARQRHEANSAIIAQLNEAEATIARIKARVDASTSGWLKRELQACIDPKPAFVLPGVAGAIVLAKGSGNRQDYELHRTTKGRWFTPGLRQQWTDAEMLKEFSGHRLINPQP</sequence>
<organism evidence="2 3">
    <name type="scientific">Sinomonas cyclohexanicum</name>
    <name type="common">Corynebacterium cyclohexanicum</name>
    <dbReference type="NCBI Taxonomy" id="322009"/>
    <lineage>
        <taxon>Bacteria</taxon>
        <taxon>Bacillati</taxon>
        <taxon>Actinomycetota</taxon>
        <taxon>Actinomycetes</taxon>
        <taxon>Micrococcales</taxon>
        <taxon>Micrococcaceae</taxon>
        <taxon>Sinomonas</taxon>
    </lineage>
</organism>
<reference evidence="2 3" key="1">
    <citation type="journal article" date="2021" name="J. Biosci. Bioeng.">
        <title>Identification and characterization of a chc gene cluster responsible for the aromatization pathway of cyclohexanecarboxylate degradation in Sinomonas cyclohexanicum ATCC 51369.</title>
        <authorList>
            <person name="Yamamoto T."/>
            <person name="Hasegawa Y."/>
            <person name="Lau P.C.K."/>
            <person name="Iwaki H."/>
        </authorList>
    </citation>
    <scope>NUCLEOTIDE SEQUENCE [LARGE SCALE GENOMIC DNA]</scope>
    <source>
        <strain evidence="2 3">ATCC 51369</strain>
    </source>
</reference>
<gene>
    <name evidence="2" type="ORF">SCMU_13620</name>
</gene>
<evidence type="ECO:0000313" key="3">
    <source>
        <dbReference type="Proteomes" id="UP001319861"/>
    </source>
</evidence>